<dbReference type="Proteomes" id="UP001314229">
    <property type="component" value="Unassembled WGS sequence"/>
</dbReference>
<dbReference type="Gene3D" id="3.40.50.300">
    <property type="entry name" value="P-loop containing nucleotide triphosphate hydrolases"/>
    <property type="match status" value="1"/>
</dbReference>
<gene>
    <name evidence="17" type="ORF">FSCOSCO3_A023865</name>
</gene>
<evidence type="ECO:0000256" key="11">
    <source>
        <dbReference type="ARBA" id="ARBA00023180"/>
    </source>
</evidence>
<keyword evidence="4" id="KW-0812">Transmembrane</keyword>
<name>A0AAV1N9Z8_SCOSC</name>
<evidence type="ECO:0000256" key="4">
    <source>
        <dbReference type="ARBA" id="ARBA00022692"/>
    </source>
</evidence>
<dbReference type="InterPro" id="IPR007734">
    <property type="entry name" value="Heparan_SO4_2-O-STrfase"/>
</dbReference>
<keyword evidence="6" id="KW-1133">Transmembrane helix</keyword>
<dbReference type="GO" id="GO:0004394">
    <property type="term" value="F:heparan sulfate 2-sulfotransferase activity"/>
    <property type="evidence" value="ECO:0007669"/>
    <property type="project" value="TreeGrafter"/>
</dbReference>
<evidence type="ECO:0000256" key="7">
    <source>
        <dbReference type="ARBA" id="ARBA00023034"/>
    </source>
</evidence>
<protein>
    <recommendedName>
        <fullName evidence="12">Heparan sulfate 2-O-sulfotransferase 1</fullName>
    </recommendedName>
    <alternativeName>
        <fullName evidence="15">2-O-sulfotransferase</fullName>
    </alternativeName>
    <alternativeName>
        <fullName evidence="14">HS 2-O-sulfotransferase</fullName>
    </alternativeName>
    <alternativeName>
        <fullName evidence="13">Heparan sulfate 2-sulfotransferase</fullName>
    </alternativeName>
</protein>
<dbReference type="AlphaFoldDB" id="A0AAV1N9Z8"/>
<evidence type="ECO:0000256" key="12">
    <source>
        <dbReference type="ARBA" id="ARBA00039773"/>
    </source>
</evidence>
<evidence type="ECO:0000256" key="10">
    <source>
        <dbReference type="ARBA" id="ARBA00023157"/>
    </source>
</evidence>
<dbReference type="InterPro" id="IPR005331">
    <property type="entry name" value="Sulfotransferase"/>
</dbReference>
<evidence type="ECO:0000256" key="14">
    <source>
        <dbReference type="ARBA" id="ARBA00093670"/>
    </source>
</evidence>
<keyword evidence="7" id="KW-0333">Golgi apparatus</keyword>
<dbReference type="EMBL" id="CAWUFR010000024">
    <property type="protein sequence ID" value="CAK6956280.1"/>
    <property type="molecule type" value="Genomic_DNA"/>
</dbReference>
<keyword evidence="9" id="KW-0472">Membrane</keyword>
<evidence type="ECO:0000256" key="8">
    <source>
        <dbReference type="ARBA" id="ARBA00023054"/>
    </source>
</evidence>
<evidence type="ECO:0000256" key="1">
    <source>
        <dbReference type="ARBA" id="ARBA00004323"/>
    </source>
</evidence>
<dbReference type="InterPro" id="IPR027417">
    <property type="entry name" value="P-loop_NTPase"/>
</dbReference>
<evidence type="ECO:0000256" key="13">
    <source>
        <dbReference type="ARBA" id="ARBA00093643"/>
    </source>
</evidence>
<keyword evidence="18" id="KW-1185">Reference proteome</keyword>
<evidence type="ECO:0000256" key="6">
    <source>
        <dbReference type="ARBA" id="ARBA00022989"/>
    </source>
</evidence>
<evidence type="ECO:0000256" key="2">
    <source>
        <dbReference type="ARBA" id="ARBA00010569"/>
    </source>
</evidence>
<proteinExistence type="inferred from homology"/>
<evidence type="ECO:0000256" key="5">
    <source>
        <dbReference type="ARBA" id="ARBA00022968"/>
    </source>
</evidence>
<dbReference type="PANTHER" id="PTHR12129:SF13">
    <property type="entry name" value="HEPARAN SULFATE 2-O-SULFOTRANSFERASE 1 ISOFORM X1"/>
    <property type="match status" value="1"/>
</dbReference>
<sequence>MKISWGSYHHWQKKTTWSSSTTECPKRPAPPSLTSPTTCVGRTVSTSCTSTRPKTTPSCLYRTRYGVKAKPMYINVVRDPIERLVSYYYFLRFGDDYRPGLRRRKQGDKKTFDECVSSGGSDCAPEKLWLQIPFFCGHHSECWNVGSRWALEKAKYNLVNEYLLVGVTEELEDFIMILEAALPRFFKGATDLYRTGKKSHLRKTTEKKPLTKETITKLQQSNIWKMENEFYEFALEQFQFVRAHAVREKDGELYVLAQSFFYEKIYPKVN</sequence>
<evidence type="ECO:0000313" key="18">
    <source>
        <dbReference type="Proteomes" id="UP001314229"/>
    </source>
</evidence>
<evidence type="ECO:0000256" key="9">
    <source>
        <dbReference type="ARBA" id="ARBA00023136"/>
    </source>
</evidence>
<keyword evidence="3" id="KW-0808">Transferase</keyword>
<comment type="similarity">
    <text evidence="2">Belongs to the sulfotransferase 3 family.</text>
</comment>
<dbReference type="FunFam" id="3.40.50.300:FF:000534">
    <property type="entry name" value="Heparan sulfate 2-O-sulfotransferase 1"/>
    <property type="match status" value="1"/>
</dbReference>
<keyword evidence="8" id="KW-0175">Coiled coil</keyword>
<feature type="region of interest" description="Disordered" evidence="16">
    <location>
        <begin position="19"/>
        <end position="38"/>
    </location>
</feature>
<keyword evidence="11" id="KW-0325">Glycoprotein</keyword>
<dbReference type="SUPFAM" id="SSF52540">
    <property type="entry name" value="P-loop containing nucleoside triphosphate hydrolases"/>
    <property type="match status" value="1"/>
</dbReference>
<dbReference type="Pfam" id="PF03567">
    <property type="entry name" value="Sulfotransfer_2"/>
    <property type="match status" value="1"/>
</dbReference>
<comment type="subcellular location">
    <subcellularLocation>
        <location evidence="1">Golgi apparatus membrane</location>
        <topology evidence="1">Single-pass type II membrane protein</topology>
    </subcellularLocation>
</comment>
<keyword evidence="5" id="KW-0735">Signal-anchor</keyword>
<evidence type="ECO:0000256" key="15">
    <source>
        <dbReference type="ARBA" id="ARBA00093675"/>
    </source>
</evidence>
<evidence type="ECO:0000256" key="16">
    <source>
        <dbReference type="SAM" id="MobiDB-lite"/>
    </source>
</evidence>
<dbReference type="GO" id="GO:0000139">
    <property type="term" value="C:Golgi membrane"/>
    <property type="evidence" value="ECO:0007669"/>
    <property type="project" value="UniProtKB-SubCell"/>
</dbReference>
<dbReference type="PANTHER" id="PTHR12129">
    <property type="entry name" value="HEPARAN SULFATE 2-O-SULFOTRANSFERASE"/>
    <property type="match status" value="1"/>
</dbReference>
<comment type="caution">
    <text evidence="17">The sequence shown here is derived from an EMBL/GenBank/DDBJ whole genome shotgun (WGS) entry which is preliminary data.</text>
</comment>
<reference evidence="17 18" key="1">
    <citation type="submission" date="2024-01" db="EMBL/GenBank/DDBJ databases">
        <authorList>
            <person name="Alioto T."/>
            <person name="Alioto T."/>
            <person name="Gomez Garrido J."/>
        </authorList>
    </citation>
    <scope>NUCLEOTIDE SEQUENCE [LARGE SCALE GENOMIC DNA]</scope>
</reference>
<organism evidence="17 18">
    <name type="scientific">Scomber scombrus</name>
    <name type="common">Atlantic mackerel</name>
    <name type="synonym">Scomber vernalis</name>
    <dbReference type="NCBI Taxonomy" id="13677"/>
    <lineage>
        <taxon>Eukaryota</taxon>
        <taxon>Metazoa</taxon>
        <taxon>Chordata</taxon>
        <taxon>Craniata</taxon>
        <taxon>Vertebrata</taxon>
        <taxon>Euteleostomi</taxon>
        <taxon>Actinopterygii</taxon>
        <taxon>Neopterygii</taxon>
        <taxon>Teleostei</taxon>
        <taxon>Neoteleostei</taxon>
        <taxon>Acanthomorphata</taxon>
        <taxon>Pelagiaria</taxon>
        <taxon>Scombriformes</taxon>
        <taxon>Scombridae</taxon>
        <taxon>Scomber</taxon>
    </lineage>
</organism>
<keyword evidence="10" id="KW-1015">Disulfide bond</keyword>
<evidence type="ECO:0000313" key="17">
    <source>
        <dbReference type="EMBL" id="CAK6956280.1"/>
    </source>
</evidence>
<accession>A0AAV1N9Z8</accession>
<evidence type="ECO:0000256" key="3">
    <source>
        <dbReference type="ARBA" id="ARBA00022679"/>
    </source>
</evidence>